<evidence type="ECO:0000313" key="3">
    <source>
        <dbReference type="EMBL" id="MCD2515680.1"/>
    </source>
</evidence>
<dbReference type="PANTHER" id="PTHR34580">
    <property type="match status" value="1"/>
</dbReference>
<keyword evidence="4" id="KW-1185">Reference proteome</keyword>
<dbReference type="PROSITE" id="PS52050">
    <property type="entry name" value="WYL"/>
    <property type="match status" value="1"/>
</dbReference>
<dbReference type="PANTHER" id="PTHR34580:SF3">
    <property type="entry name" value="PROTEIN PAFB"/>
    <property type="match status" value="1"/>
</dbReference>
<dbReference type="Gene3D" id="1.10.10.10">
    <property type="entry name" value="Winged helix-like DNA-binding domain superfamily/Winged helix DNA-binding domain"/>
    <property type="match status" value="1"/>
</dbReference>
<dbReference type="Pfam" id="PF13280">
    <property type="entry name" value="WYL"/>
    <property type="match status" value="1"/>
</dbReference>
<dbReference type="InterPro" id="IPR051534">
    <property type="entry name" value="CBASS_pafABC_assoc_protein"/>
</dbReference>
<evidence type="ECO:0000259" key="1">
    <source>
        <dbReference type="Pfam" id="PF08279"/>
    </source>
</evidence>
<dbReference type="Pfam" id="PF08279">
    <property type="entry name" value="HTH_11"/>
    <property type="match status" value="1"/>
</dbReference>
<evidence type="ECO:0000313" key="4">
    <source>
        <dbReference type="Proteomes" id="UP001179361"/>
    </source>
</evidence>
<dbReference type="InterPro" id="IPR036388">
    <property type="entry name" value="WH-like_DNA-bd_sf"/>
</dbReference>
<dbReference type="Proteomes" id="UP001179361">
    <property type="component" value="Unassembled WGS sequence"/>
</dbReference>
<name>A0ABS8Q1S1_9BURK</name>
<dbReference type="InterPro" id="IPR013196">
    <property type="entry name" value="HTH_11"/>
</dbReference>
<dbReference type="RefSeq" id="WP_231056980.1">
    <property type="nucleotide sequence ID" value="NZ_JAJNOC010000001.1"/>
</dbReference>
<accession>A0ABS8Q1S1</accession>
<feature type="domain" description="WYL" evidence="2">
    <location>
        <begin position="139"/>
        <end position="203"/>
    </location>
</feature>
<dbReference type="InterPro" id="IPR026881">
    <property type="entry name" value="WYL_dom"/>
</dbReference>
<feature type="domain" description="Helix-turn-helix type 11" evidence="1">
    <location>
        <begin position="6"/>
        <end position="59"/>
    </location>
</feature>
<reference evidence="3" key="1">
    <citation type="submission" date="2021-11" db="EMBL/GenBank/DDBJ databases">
        <title>The complete genome of Massilia sp sp. G4R7.</title>
        <authorList>
            <person name="Liu L."/>
            <person name="Yue J."/>
            <person name="Yuan J."/>
            <person name="Yang F."/>
            <person name="Li L."/>
        </authorList>
    </citation>
    <scope>NUCLEOTIDE SEQUENCE</scope>
    <source>
        <strain evidence="3">G4R7</strain>
    </source>
</reference>
<dbReference type="InterPro" id="IPR036390">
    <property type="entry name" value="WH_DNA-bd_sf"/>
</dbReference>
<dbReference type="SUPFAM" id="SSF46785">
    <property type="entry name" value="Winged helix' DNA-binding domain"/>
    <property type="match status" value="1"/>
</dbReference>
<dbReference type="EMBL" id="JAJNOC010000001">
    <property type="protein sequence ID" value="MCD2515680.1"/>
    <property type="molecule type" value="Genomic_DNA"/>
</dbReference>
<gene>
    <name evidence="3" type="ORF">LQ564_05065</name>
</gene>
<organism evidence="3 4">
    <name type="scientific">Massilia phyllostachyos</name>
    <dbReference type="NCBI Taxonomy" id="2898585"/>
    <lineage>
        <taxon>Bacteria</taxon>
        <taxon>Pseudomonadati</taxon>
        <taxon>Pseudomonadota</taxon>
        <taxon>Betaproteobacteria</taxon>
        <taxon>Burkholderiales</taxon>
        <taxon>Oxalobacteraceae</taxon>
        <taxon>Telluria group</taxon>
        <taxon>Massilia</taxon>
    </lineage>
</organism>
<sequence length="244" mass="27338">MSRSERLFRLLQALRTLPAPVTAARLAQETGVSVRSVYRDIDSLRASGAGIGGERGYGYTLVEDGALPPQMFDRIEIEALVLGLAEVRQMGDPALAGAANAALAKIAATLPSLAQQHLLHAVSQAHRFGQRFPPLPDMALIRDACWRERALRIRYTDRNGEASERTVWPLAIMYLENILVLLARCCLRQDFRMFRLERIESAEQTGELFRPQRAALLRAYLARLDWPKEEEPNANGMKSRASRD</sequence>
<comment type="caution">
    <text evidence="3">The sequence shown here is derived from an EMBL/GenBank/DDBJ whole genome shotgun (WGS) entry which is preliminary data.</text>
</comment>
<evidence type="ECO:0000259" key="2">
    <source>
        <dbReference type="Pfam" id="PF13280"/>
    </source>
</evidence>
<proteinExistence type="predicted"/>
<protein>
    <submittedName>
        <fullName evidence="3">YafY family transcriptional regulator</fullName>
    </submittedName>
</protein>